<protein>
    <recommendedName>
        <fullName evidence="5">Lipoprotein</fullName>
    </recommendedName>
</protein>
<keyword evidence="1" id="KW-1133">Transmembrane helix</keyword>
<proteinExistence type="predicted"/>
<dbReference type="Gene3D" id="3.10.450.160">
    <property type="entry name" value="inner membrane protein cigr"/>
    <property type="match status" value="1"/>
</dbReference>
<organism evidence="3 4">
    <name type="scientific">Variovorax ginsengisoli</name>
    <dbReference type="NCBI Taxonomy" id="363844"/>
    <lineage>
        <taxon>Bacteria</taxon>
        <taxon>Pseudomonadati</taxon>
        <taxon>Pseudomonadota</taxon>
        <taxon>Betaproteobacteria</taxon>
        <taxon>Burkholderiales</taxon>
        <taxon>Comamonadaceae</taxon>
        <taxon>Variovorax</taxon>
    </lineage>
</organism>
<dbReference type="Proteomes" id="UP001226867">
    <property type="component" value="Unassembled WGS sequence"/>
</dbReference>
<dbReference type="Pfam" id="PF11776">
    <property type="entry name" value="RcnB"/>
    <property type="match status" value="1"/>
</dbReference>
<keyword evidence="1" id="KW-0812">Transmembrane</keyword>
<evidence type="ECO:0008006" key="5">
    <source>
        <dbReference type="Google" id="ProtNLM"/>
    </source>
</evidence>
<evidence type="ECO:0000313" key="4">
    <source>
        <dbReference type="Proteomes" id="UP001226867"/>
    </source>
</evidence>
<dbReference type="RefSeq" id="WP_370869302.1">
    <property type="nucleotide sequence ID" value="NZ_JAUSRO010000006.1"/>
</dbReference>
<gene>
    <name evidence="3" type="ORF">J2W36_002334</name>
</gene>
<dbReference type="EMBL" id="JAUSRO010000006">
    <property type="protein sequence ID" value="MDP9900083.1"/>
    <property type="molecule type" value="Genomic_DNA"/>
</dbReference>
<keyword evidence="1" id="KW-0472">Membrane</keyword>
<dbReference type="InterPro" id="IPR024572">
    <property type="entry name" value="RcnB"/>
</dbReference>
<evidence type="ECO:0000313" key="3">
    <source>
        <dbReference type="EMBL" id="MDP9900083.1"/>
    </source>
</evidence>
<dbReference type="PROSITE" id="PS51257">
    <property type="entry name" value="PROKAR_LIPOPROTEIN"/>
    <property type="match status" value="1"/>
</dbReference>
<keyword evidence="4" id="KW-1185">Reference proteome</keyword>
<feature type="transmembrane region" description="Helical" evidence="1">
    <location>
        <begin position="77"/>
        <end position="96"/>
    </location>
</feature>
<feature type="signal peptide" evidence="2">
    <location>
        <begin position="1"/>
        <end position="23"/>
    </location>
</feature>
<keyword evidence="2" id="KW-0732">Signal</keyword>
<name>A0ABT9S6U8_9BURK</name>
<evidence type="ECO:0000256" key="2">
    <source>
        <dbReference type="SAM" id="SignalP"/>
    </source>
</evidence>
<comment type="caution">
    <text evidence="3">The sequence shown here is derived from an EMBL/GenBank/DDBJ whole genome shotgun (WGS) entry which is preliminary data.</text>
</comment>
<sequence length="112" mass="11565">MRFIARRLTAASLLAVFAATSLMGCVVPPPAATVTLAPGQPLPPGYQGEAYVVTDWQSRGLYEPPAGYRWSYVDGQYVLAAVTTGIIAATFLAAMFGHGGPGPGPGPGFGRP</sequence>
<feature type="chain" id="PRO_5046470569" description="Lipoprotein" evidence="2">
    <location>
        <begin position="24"/>
        <end position="112"/>
    </location>
</feature>
<accession>A0ABT9S6U8</accession>
<reference evidence="3 4" key="1">
    <citation type="submission" date="2023-07" db="EMBL/GenBank/DDBJ databases">
        <title>Sorghum-associated microbial communities from plants grown in Nebraska, USA.</title>
        <authorList>
            <person name="Schachtman D."/>
        </authorList>
    </citation>
    <scope>NUCLEOTIDE SEQUENCE [LARGE SCALE GENOMIC DNA]</scope>
    <source>
        <strain evidence="3 4">DS1607</strain>
    </source>
</reference>
<evidence type="ECO:0000256" key="1">
    <source>
        <dbReference type="SAM" id="Phobius"/>
    </source>
</evidence>